<dbReference type="PANTHER" id="PTHR39112:SF1">
    <property type="entry name" value="PROTEIN RALF-LIKE 27"/>
    <property type="match status" value="1"/>
</dbReference>
<dbReference type="Proteomes" id="UP000091857">
    <property type="component" value="Chromosome 2"/>
</dbReference>
<dbReference type="PROSITE" id="PS51257">
    <property type="entry name" value="PROKAR_LIPOPROTEIN"/>
    <property type="match status" value="1"/>
</dbReference>
<evidence type="ECO:0000313" key="2">
    <source>
        <dbReference type="EMBL" id="OAY56940.1"/>
    </source>
</evidence>
<dbReference type="PANTHER" id="PTHR39112">
    <property type="entry name" value="PROTEIN RALF-LIKE 27-RELATED"/>
    <property type="match status" value="1"/>
</dbReference>
<comment type="caution">
    <text evidence="2">The sequence shown here is derived from an EMBL/GenBank/DDBJ whole genome shotgun (WGS) entry which is preliminary data.</text>
</comment>
<dbReference type="AlphaFoldDB" id="A0A2C9WCS2"/>
<keyword evidence="3" id="KW-1185">Reference proteome</keyword>
<dbReference type="EMBL" id="CM004388">
    <property type="protein sequence ID" value="OAY56940.1"/>
    <property type="molecule type" value="Genomic_DNA"/>
</dbReference>
<sequence>MEKPEMRSEYWKIQKGLCLSLLVFIIASACIAEHLQGNTTDCFCNATIGEFHEEAFSDVRPTPPFATQLQMVPPRVTYDSFGKQQICKGKIYGDCLGASLIKGPPMRTCAPYTRCRVKDLLQL</sequence>
<proteinExistence type="predicted"/>
<dbReference type="Gramene" id="Manes.02G057400.1.v8.1">
    <property type="protein sequence ID" value="Manes.02G057400.1.v8.1.CDS.1"/>
    <property type="gene ID" value="Manes.02G057400.v8.1"/>
</dbReference>
<dbReference type="InterPro" id="IPR039252">
    <property type="entry name" value="RALFL27"/>
</dbReference>
<name>A0A2C9WCS2_MANES</name>
<feature type="chain" id="PRO_5012383872" evidence="1">
    <location>
        <begin position="33"/>
        <end position="123"/>
    </location>
</feature>
<reference evidence="3" key="1">
    <citation type="journal article" date="2016" name="Nat. Biotechnol.">
        <title>Sequencing wild and cultivated cassava and related species reveals extensive interspecific hybridization and genetic diversity.</title>
        <authorList>
            <person name="Bredeson J.V."/>
            <person name="Lyons J.B."/>
            <person name="Prochnik S.E."/>
            <person name="Wu G.A."/>
            <person name="Ha C.M."/>
            <person name="Edsinger-Gonzales E."/>
            <person name="Grimwood J."/>
            <person name="Schmutz J."/>
            <person name="Rabbi I.Y."/>
            <person name="Egesi C."/>
            <person name="Nauluvula P."/>
            <person name="Lebot V."/>
            <person name="Ndunguru J."/>
            <person name="Mkamilo G."/>
            <person name="Bart R.S."/>
            <person name="Setter T.L."/>
            <person name="Gleadow R.M."/>
            <person name="Kulakow P."/>
            <person name="Ferguson M.E."/>
            <person name="Rounsley S."/>
            <person name="Rokhsar D.S."/>
        </authorList>
    </citation>
    <scope>NUCLEOTIDE SEQUENCE [LARGE SCALE GENOMIC DNA]</scope>
    <source>
        <strain evidence="3">cv. AM560-2</strain>
    </source>
</reference>
<evidence type="ECO:0000313" key="3">
    <source>
        <dbReference type="Proteomes" id="UP000091857"/>
    </source>
</evidence>
<gene>
    <name evidence="2" type="ORF">MANES_02G057400v8</name>
</gene>
<protein>
    <submittedName>
        <fullName evidence="2">Uncharacterized protein</fullName>
    </submittedName>
</protein>
<evidence type="ECO:0000256" key="1">
    <source>
        <dbReference type="SAM" id="SignalP"/>
    </source>
</evidence>
<keyword evidence="1" id="KW-0732">Signal</keyword>
<feature type="signal peptide" evidence="1">
    <location>
        <begin position="1"/>
        <end position="32"/>
    </location>
</feature>
<organism evidence="2 3">
    <name type="scientific">Manihot esculenta</name>
    <name type="common">Cassava</name>
    <name type="synonym">Jatropha manihot</name>
    <dbReference type="NCBI Taxonomy" id="3983"/>
    <lineage>
        <taxon>Eukaryota</taxon>
        <taxon>Viridiplantae</taxon>
        <taxon>Streptophyta</taxon>
        <taxon>Embryophyta</taxon>
        <taxon>Tracheophyta</taxon>
        <taxon>Spermatophyta</taxon>
        <taxon>Magnoliopsida</taxon>
        <taxon>eudicotyledons</taxon>
        <taxon>Gunneridae</taxon>
        <taxon>Pentapetalae</taxon>
        <taxon>rosids</taxon>
        <taxon>fabids</taxon>
        <taxon>Malpighiales</taxon>
        <taxon>Euphorbiaceae</taxon>
        <taxon>Crotonoideae</taxon>
        <taxon>Manihoteae</taxon>
        <taxon>Manihot</taxon>
    </lineage>
</organism>
<accession>A0A2C9WCS2</accession>